<comment type="caution">
    <text evidence="1">The sequence shown here is derived from an EMBL/GenBank/DDBJ whole genome shotgun (WGS) entry which is preliminary data.</text>
</comment>
<keyword evidence="2" id="KW-1185">Reference proteome</keyword>
<dbReference type="InterPro" id="IPR029062">
    <property type="entry name" value="Class_I_gatase-like"/>
</dbReference>
<dbReference type="Gene3D" id="3.40.50.880">
    <property type="match status" value="1"/>
</dbReference>
<proteinExistence type="predicted"/>
<dbReference type="Proteomes" id="UP000219972">
    <property type="component" value="Unassembled WGS sequence"/>
</dbReference>
<sequence length="53" mass="5694">MAIRTVVWGENIHENTNAIVRGIYAEGMHTTIANALNADPSISATTATLQEPE</sequence>
<gene>
    <name evidence="1" type="ORF">CO662_32145</name>
</gene>
<reference evidence="1 2" key="1">
    <citation type="submission" date="2017-09" db="EMBL/GenBank/DDBJ databases">
        <title>Comparative genomics of rhizobia isolated from Phaseolus vulgaris in China.</title>
        <authorList>
            <person name="Tong W."/>
        </authorList>
    </citation>
    <scope>NUCLEOTIDE SEQUENCE [LARGE SCALE GENOMIC DNA]</scope>
    <source>
        <strain evidence="1 2">Y27</strain>
    </source>
</reference>
<protein>
    <submittedName>
        <fullName evidence="1">Trehalose utilization protein ThuA</fullName>
    </submittedName>
</protein>
<organism evidence="1 2">
    <name type="scientific">Rhizobium anhuiense</name>
    <dbReference type="NCBI Taxonomy" id="1184720"/>
    <lineage>
        <taxon>Bacteria</taxon>
        <taxon>Pseudomonadati</taxon>
        <taxon>Pseudomonadota</taxon>
        <taxon>Alphaproteobacteria</taxon>
        <taxon>Hyphomicrobiales</taxon>
        <taxon>Rhizobiaceae</taxon>
        <taxon>Rhizobium/Agrobacterium group</taxon>
        <taxon>Rhizobium</taxon>
    </lineage>
</organism>
<accession>A0ABX4IYJ1</accession>
<dbReference type="EMBL" id="NWSL01000033">
    <property type="protein sequence ID" value="PDS47995.1"/>
    <property type="molecule type" value="Genomic_DNA"/>
</dbReference>
<evidence type="ECO:0000313" key="2">
    <source>
        <dbReference type="Proteomes" id="UP000219972"/>
    </source>
</evidence>
<evidence type="ECO:0000313" key="1">
    <source>
        <dbReference type="EMBL" id="PDS47995.1"/>
    </source>
</evidence>
<feature type="non-terminal residue" evidence="1">
    <location>
        <position position="53"/>
    </location>
</feature>
<name>A0ABX4IYJ1_9HYPH</name>